<protein>
    <submittedName>
        <fullName evidence="2">Uncharacterized protein</fullName>
    </submittedName>
</protein>
<dbReference type="AlphaFoldDB" id="A0A1D2M949"/>
<gene>
    <name evidence="2" type="ORF">Ocin01_17248</name>
</gene>
<reference evidence="2 3" key="1">
    <citation type="journal article" date="2016" name="Genome Biol. Evol.">
        <title>Gene Family Evolution Reflects Adaptation to Soil Environmental Stressors in the Genome of the Collembolan Orchesella cincta.</title>
        <authorList>
            <person name="Faddeeva-Vakhrusheva A."/>
            <person name="Derks M.F."/>
            <person name="Anvar S.Y."/>
            <person name="Agamennone V."/>
            <person name="Suring W."/>
            <person name="Smit S."/>
            <person name="van Straalen N.M."/>
            <person name="Roelofs D."/>
        </authorList>
    </citation>
    <scope>NUCLEOTIDE SEQUENCE [LARGE SCALE GENOMIC DNA]</scope>
    <source>
        <tissue evidence="2">Mixed pool</tissue>
    </source>
</reference>
<name>A0A1D2M949_ORCCI</name>
<accession>A0A1D2M949</accession>
<keyword evidence="1" id="KW-1133">Transmembrane helix</keyword>
<proteinExistence type="predicted"/>
<keyword evidence="3" id="KW-1185">Reference proteome</keyword>
<evidence type="ECO:0000313" key="2">
    <source>
        <dbReference type="EMBL" id="ODM89434.1"/>
    </source>
</evidence>
<organism evidence="2 3">
    <name type="scientific">Orchesella cincta</name>
    <name type="common">Springtail</name>
    <name type="synonym">Podura cincta</name>
    <dbReference type="NCBI Taxonomy" id="48709"/>
    <lineage>
        <taxon>Eukaryota</taxon>
        <taxon>Metazoa</taxon>
        <taxon>Ecdysozoa</taxon>
        <taxon>Arthropoda</taxon>
        <taxon>Hexapoda</taxon>
        <taxon>Collembola</taxon>
        <taxon>Entomobryomorpha</taxon>
        <taxon>Entomobryoidea</taxon>
        <taxon>Orchesellidae</taxon>
        <taxon>Orchesellinae</taxon>
        <taxon>Orchesella</taxon>
    </lineage>
</organism>
<keyword evidence="1" id="KW-0472">Membrane</keyword>
<feature type="transmembrane region" description="Helical" evidence="1">
    <location>
        <begin position="20"/>
        <end position="41"/>
    </location>
</feature>
<dbReference type="EMBL" id="LJIJ01002643">
    <property type="protein sequence ID" value="ODM89434.1"/>
    <property type="molecule type" value="Genomic_DNA"/>
</dbReference>
<evidence type="ECO:0000256" key="1">
    <source>
        <dbReference type="SAM" id="Phobius"/>
    </source>
</evidence>
<dbReference type="Proteomes" id="UP000094527">
    <property type="component" value="Unassembled WGS sequence"/>
</dbReference>
<sequence length="202" mass="22922">MPLGCLDEVQGNVDRLQKSIVINHIWIILVGCSCLMIQYFADPKYCTFTYSLLKSDNQFLRIVFGAHEFLFMLLAWNAYAASCSLCILQGITLSNTITKMTSQLNTLFSKTEIKLEKVKAVSFAEPFTVSKKVRFSQRKSDDNVEMLLLDYKQLMIVCNQLNGWIAYKTLFLHVCGGCQFVSDVFAATHILKLPGTGFMDVW</sequence>
<comment type="caution">
    <text evidence="2">The sequence shown here is derived from an EMBL/GenBank/DDBJ whole genome shotgun (WGS) entry which is preliminary data.</text>
</comment>
<evidence type="ECO:0000313" key="3">
    <source>
        <dbReference type="Proteomes" id="UP000094527"/>
    </source>
</evidence>
<keyword evidence="1" id="KW-0812">Transmembrane</keyword>